<sequence>MPFPASGGAAYSKFSAKAIRFVRYGCSNRPFYHIVVMEKHKEQKKSVIEQVGTYDPLSNQYNEKLISLNLERIKVWIGKGAHISTPVATLLGLSGFLPIHPSSYMQAWRNRMAAEKAKMVELDKKEAASVNS</sequence>
<dbReference type="InterPro" id="IPR023803">
    <property type="entry name" value="Ribosomal_bS16_dom_sf"/>
</dbReference>
<keyword evidence="9" id="KW-1185">Reference proteome</keyword>
<dbReference type="FunFam" id="3.30.1320.10:FF:000004">
    <property type="entry name" value="28S ribosomal protein S16, mitochondrial"/>
    <property type="match status" value="1"/>
</dbReference>
<accession>A0AAD7ZB44</accession>
<comment type="similarity">
    <text evidence="2">Belongs to the bacterial ribosomal protein bS16 family.</text>
</comment>
<keyword evidence="4" id="KW-0496">Mitochondrion</keyword>
<evidence type="ECO:0000256" key="4">
    <source>
        <dbReference type="ARBA" id="ARBA00023128"/>
    </source>
</evidence>
<proteinExistence type="inferred from homology"/>
<dbReference type="SUPFAM" id="SSF54565">
    <property type="entry name" value="Ribosomal protein S16"/>
    <property type="match status" value="1"/>
</dbReference>
<dbReference type="GO" id="GO:0005743">
    <property type="term" value="C:mitochondrial inner membrane"/>
    <property type="evidence" value="ECO:0007669"/>
    <property type="project" value="UniProtKB-ARBA"/>
</dbReference>
<dbReference type="InterPro" id="IPR000307">
    <property type="entry name" value="Ribosomal_bS16"/>
</dbReference>
<dbReference type="HAMAP" id="MF_00385">
    <property type="entry name" value="Ribosomal_bS16"/>
    <property type="match status" value="1"/>
</dbReference>
<name>A0AAD7ZB44_DIPPU</name>
<evidence type="ECO:0000313" key="9">
    <source>
        <dbReference type="Proteomes" id="UP001233999"/>
    </source>
</evidence>
<evidence type="ECO:0000256" key="7">
    <source>
        <dbReference type="ARBA" id="ARBA00035438"/>
    </source>
</evidence>
<dbReference type="NCBIfam" id="TIGR00002">
    <property type="entry name" value="S16"/>
    <property type="match status" value="1"/>
</dbReference>
<dbReference type="PANTHER" id="PTHR12919:SF20">
    <property type="entry name" value="SMALL RIBOSOMAL SUBUNIT PROTEIN BS16M"/>
    <property type="match status" value="1"/>
</dbReference>
<comment type="caution">
    <text evidence="8">The sequence shown here is derived from an EMBL/GenBank/DDBJ whole genome shotgun (WGS) entry which is preliminary data.</text>
</comment>
<organism evidence="8 9">
    <name type="scientific">Diploptera punctata</name>
    <name type="common">Pacific beetle cockroach</name>
    <dbReference type="NCBI Taxonomy" id="6984"/>
    <lineage>
        <taxon>Eukaryota</taxon>
        <taxon>Metazoa</taxon>
        <taxon>Ecdysozoa</taxon>
        <taxon>Arthropoda</taxon>
        <taxon>Hexapoda</taxon>
        <taxon>Insecta</taxon>
        <taxon>Pterygota</taxon>
        <taxon>Neoptera</taxon>
        <taxon>Polyneoptera</taxon>
        <taxon>Dictyoptera</taxon>
        <taxon>Blattodea</taxon>
        <taxon>Blaberoidea</taxon>
        <taxon>Blaberidae</taxon>
        <taxon>Diplopterinae</taxon>
        <taxon>Diploptera</taxon>
    </lineage>
</organism>
<gene>
    <name evidence="8" type="ORF">L9F63_006132</name>
</gene>
<dbReference type="Pfam" id="PF00886">
    <property type="entry name" value="Ribosomal_S16"/>
    <property type="match status" value="1"/>
</dbReference>
<dbReference type="PANTHER" id="PTHR12919">
    <property type="entry name" value="30S RIBOSOMAL PROTEIN S16"/>
    <property type="match status" value="1"/>
</dbReference>
<dbReference type="GO" id="GO:0005763">
    <property type="term" value="C:mitochondrial small ribosomal subunit"/>
    <property type="evidence" value="ECO:0007669"/>
    <property type="project" value="TreeGrafter"/>
</dbReference>
<evidence type="ECO:0000256" key="5">
    <source>
        <dbReference type="ARBA" id="ARBA00023274"/>
    </source>
</evidence>
<dbReference type="Proteomes" id="UP001233999">
    <property type="component" value="Unassembled WGS sequence"/>
</dbReference>
<comment type="subcellular location">
    <subcellularLocation>
        <location evidence="1">Mitochondrion</location>
    </subcellularLocation>
</comment>
<evidence type="ECO:0000256" key="1">
    <source>
        <dbReference type="ARBA" id="ARBA00004173"/>
    </source>
</evidence>
<keyword evidence="3" id="KW-0689">Ribosomal protein</keyword>
<reference evidence="8" key="2">
    <citation type="submission" date="2023-05" db="EMBL/GenBank/DDBJ databases">
        <authorList>
            <person name="Fouks B."/>
        </authorList>
    </citation>
    <scope>NUCLEOTIDE SEQUENCE</scope>
    <source>
        <strain evidence="8">Stay&amp;Tobe</strain>
        <tissue evidence="8">Testes</tissue>
    </source>
</reference>
<dbReference type="GO" id="GO:0003735">
    <property type="term" value="F:structural constituent of ribosome"/>
    <property type="evidence" value="ECO:0007669"/>
    <property type="project" value="InterPro"/>
</dbReference>
<dbReference type="Gene3D" id="3.30.1320.10">
    <property type="match status" value="1"/>
</dbReference>
<dbReference type="AlphaFoldDB" id="A0AAD7ZB44"/>
<evidence type="ECO:0000256" key="3">
    <source>
        <dbReference type="ARBA" id="ARBA00022980"/>
    </source>
</evidence>
<evidence type="ECO:0000256" key="6">
    <source>
        <dbReference type="ARBA" id="ARBA00035263"/>
    </source>
</evidence>
<reference evidence="8" key="1">
    <citation type="journal article" date="2023" name="IScience">
        <title>Live-bearing cockroach genome reveals convergent evolutionary mechanisms linked to viviparity in insects and beyond.</title>
        <authorList>
            <person name="Fouks B."/>
            <person name="Harrison M.C."/>
            <person name="Mikhailova A.A."/>
            <person name="Marchal E."/>
            <person name="English S."/>
            <person name="Carruthers M."/>
            <person name="Jennings E.C."/>
            <person name="Chiamaka E.L."/>
            <person name="Frigard R.A."/>
            <person name="Pippel M."/>
            <person name="Attardo G.M."/>
            <person name="Benoit J.B."/>
            <person name="Bornberg-Bauer E."/>
            <person name="Tobe S.S."/>
        </authorList>
    </citation>
    <scope>NUCLEOTIDE SEQUENCE</scope>
    <source>
        <strain evidence="8">Stay&amp;Tobe</strain>
    </source>
</reference>
<protein>
    <recommendedName>
        <fullName evidence="6">Small ribosomal subunit protein bS16m</fullName>
    </recommendedName>
    <alternativeName>
        <fullName evidence="7">28S ribosomal protein S16, mitochondrial</fullName>
    </alternativeName>
</protein>
<evidence type="ECO:0000256" key="2">
    <source>
        <dbReference type="ARBA" id="ARBA00006668"/>
    </source>
</evidence>
<dbReference type="GO" id="GO:0032543">
    <property type="term" value="P:mitochondrial translation"/>
    <property type="evidence" value="ECO:0007669"/>
    <property type="project" value="TreeGrafter"/>
</dbReference>
<keyword evidence="5" id="KW-0687">Ribonucleoprotein</keyword>
<evidence type="ECO:0000313" key="8">
    <source>
        <dbReference type="EMBL" id="KAJ9577293.1"/>
    </source>
</evidence>
<dbReference type="EMBL" id="JASPKZ010009367">
    <property type="protein sequence ID" value="KAJ9577293.1"/>
    <property type="molecule type" value="Genomic_DNA"/>
</dbReference>